<sequence length="138" mass="15913">MIQYFYRLDYQQPQILNHGAGLPETDQNSQVKIPSILLHARVYTLAENYAISGLKDLAITKFKTATIREWDPASFLRAAHEAYTSTIDTDRALRDTILQEFAKHKDLLDSDEAKALFGDLGSFAYDLLMYFYREGKIW</sequence>
<dbReference type="EMBL" id="VUJX02000016">
    <property type="protein sequence ID" value="KAL0929520.1"/>
    <property type="molecule type" value="Genomic_DNA"/>
</dbReference>
<comment type="caution">
    <text evidence="1">The sequence shown here is derived from an EMBL/GenBank/DDBJ whole genome shotgun (WGS) entry which is preliminary data.</text>
</comment>
<protein>
    <submittedName>
        <fullName evidence="1">BTB/POZ domain-containing protein</fullName>
    </submittedName>
</protein>
<dbReference type="Proteomes" id="UP000805649">
    <property type="component" value="Unassembled WGS sequence"/>
</dbReference>
<reference evidence="1 2" key="1">
    <citation type="journal article" date="2020" name="Phytopathology">
        <title>Genome Sequence Resources of Colletotrichum truncatum, C. plurivorum, C. musicola, and C. sojae: Four Species Pathogenic to Soybean (Glycine max).</title>
        <authorList>
            <person name="Rogerio F."/>
            <person name="Boufleur T.R."/>
            <person name="Ciampi-Guillardi M."/>
            <person name="Sukno S.A."/>
            <person name="Thon M.R."/>
            <person name="Massola Junior N.S."/>
            <person name="Baroncelli R."/>
        </authorList>
    </citation>
    <scope>NUCLEOTIDE SEQUENCE [LARGE SCALE GENOMIC DNA]</scope>
    <source>
        <strain evidence="1 2">CMES1059</strain>
    </source>
</reference>
<evidence type="ECO:0000313" key="2">
    <source>
        <dbReference type="Proteomes" id="UP000805649"/>
    </source>
</evidence>
<name>A0ACC3YCI0_COLTU</name>
<gene>
    <name evidence="1" type="ORF">CTRU02_215419</name>
</gene>
<evidence type="ECO:0000313" key="1">
    <source>
        <dbReference type="EMBL" id="KAL0929520.1"/>
    </source>
</evidence>
<keyword evidence="2" id="KW-1185">Reference proteome</keyword>
<organism evidence="1 2">
    <name type="scientific">Colletotrichum truncatum</name>
    <name type="common">Anthracnose fungus</name>
    <name type="synonym">Colletotrichum capsici</name>
    <dbReference type="NCBI Taxonomy" id="5467"/>
    <lineage>
        <taxon>Eukaryota</taxon>
        <taxon>Fungi</taxon>
        <taxon>Dikarya</taxon>
        <taxon>Ascomycota</taxon>
        <taxon>Pezizomycotina</taxon>
        <taxon>Sordariomycetes</taxon>
        <taxon>Hypocreomycetidae</taxon>
        <taxon>Glomerellales</taxon>
        <taxon>Glomerellaceae</taxon>
        <taxon>Colletotrichum</taxon>
        <taxon>Colletotrichum truncatum species complex</taxon>
    </lineage>
</organism>
<accession>A0ACC3YCI0</accession>
<proteinExistence type="predicted"/>